<evidence type="ECO:0000313" key="14">
    <source>
        <dbReference type="EMBL" id="KPL61227.1"/>
    </source>
</evidence>
<dbReference type="Gene3D" id="3.40.50.720">
    <property type="entry name" value="NAD(P)-binding Rossmann-like Domain"/>
    <property type="match status" value="1"/>
</dbReference>
<dbReference type="GO" id="GO:0015940">
    <property type="term" value="P:pantothenate biosynthetic process"/>
    <property type="evidence" value="ECO:0007669"/>
    <property type="project" value="UniProtKB-UniPathway"/>
</dbReference>
<dbReference type="SUPFAM" id="SSF51735">
    <property type="entry name" value="NAD(P)-binding Rossmann-fold domains"/>
    <property type="match status" value="1"/>
</dbReference>
<name>A0A0P6WIB0_9BACI</name>
<dbReference type="RefSeq" id="WP_060669897.1">
    <property type="nucleotide sequence ID" value="NZ_JBCNGU010000027.1"/>
</dbReference>
<dbReference type="InterPro" id="IPR013752">
    <property type="entry name" value="KPA_reductase"/>
</dbReference>
<dbReference type="PATRIC" id="fig|218284.4.peg.190"/>
<comment type="similarity">
    <text evidence="3 11">Belongs to the ketopantoate reductase family.</text>
</comment>
<protein>
    <recommendedName>
        <fullName evidence="5 11">2-dehydropantoate 2-reductase</fullName>
        <ecNumber evidence="4 11">1.1.1.169</ecNumber>
    </recommendedName>
    <alternativeName>
        <fullName evidence="9 11">Ketopantoate reductase</fullName>
    </alternativeName>
</protein>
<organism evidence="14 15">
    <name type="scientific">Rossellomorea vietnamensis</name>
    <dbReference type="NCBI Taxonomy" id="218284"/>
    <lineage>
        <taxon>Bacteria</taxon>
        <taxon>Bacillati</taxon>
        <taxon>Bacillota</taxon>
        <taxon>Bacilli</taxon>
        <taxon>Bacillales</taxon>
        <taxon>Bacillaceae</taxon>
        <taxon>Rossellomorea</taxon>
    </lineage>
</organism>
<dbReference type="EMBL" id="LIXZ01000001">
    <property type="protein sequence ID" value="KPL61227.1"/>
    <property type="molecule type" value="Genomic_DNA"/>
</dbReference>
<evidence type="ECO:0000256" key="2">
    <source>
        <dbReference type="ARBA" id="ARBA00004994"/>
    </source>
</evidence>
<dbReference type="InterPro" id="IPR008927">
    <property type="entry name" value="6-PGluconate_DH-like_C_sf"/>
</dbReference>
<dbReference type="Gene3D" id="1.10.1040.10">
    <property type="entry name" value="N-(1-d-carboxylethyl)-l-norvaline Dehydrogenase, domain 2"/>
    <property type="match status" value="1"/>
</dbReference>
<gene>
    <name evidence="14" type="ORF">AM506_00915</name>
</gene>
<comment type="catalytic activity">
    <reaction evidence="10 11">
        <text>(R)-pantoate + NADP(+) = 2-dehydropantoate + NADPH + H(+)</text>
        <dbReference type="Rhea" id="RHEA:16233"/>
        <dbReference type="ChEBI" id="CHEBI:11561"/>
        <dbReference type="ChEBI" id="CHEBI:15378"/>
        <dbReference type="ChEBI" id="CHEBI:15980"/>
        <dbReference type="ChEBI" id="CHEBI:57783"/>
        <dbReference type="ChEBI" id="CHEBI:58349"/>
        <dbReference type="EC" id="1.1.1.169"/>
    </reaction>
</comment>
<evidence type="ECO:0000256" key="3">
    <source>
        <dbReference type="ARBA" id="ARBA00007870"/>
    </source>
</evidence>
<dbReference type="Pfam" id="PF02558">
    <property type="entry name" value="ApbA"/>
    <property type="match status" value="1"/>
</dbReference>
<comment type="pathway">
    <text evidence="2 11">Cofactor biosynthesis; (R)-pantothenate biosynthesis; (R)-pantoate from 3-methyl-2-oxobutanoate: step 2/2.</text>
</comment>
<evidence type="ECO:0000256" key="8">
    <source>
        <dbReference type="ARBA" id="ARBA00023002"/>
    </source>
</evidence>
<reference evidence="14 15" key="1">
    <citation type="submission" date="2015-08" db="EMBL/GenBank/DDBJ databases">
        <title>Draft Genome Sequence of Bacillus vietnamensis UCD-SED5.</title>
        <authorList>
            <person name="Lee R.D."/>
            <person name="Jospin G."/>
            <person name="Lang J.M."/>
            <person name="Coil D.A."/>
            <person name="Eisen J.A."/>
        </authorList>
    </citation>
    <scope>NUCLEOTIDE SEQUENCE [LARGE SCALE GENOMIC DNA]</scope>
    <source>
        <strain evidence="14 15">UCD-SED5</strain>
    </source>
</reference>
<feature type="domain" description="Ketopantoate reductase N-terminal" evidence="12">
    <location>
        <begin position="3"/>
        <end position="146"/>
    </location>
</feature>
<dbReference type="GO" id="GO:0050661">
    <property type="term" value="F:NADP binding"/>
    <property type="evidence" value="ECO:0007669"/>
    <property type="project" value="TreeGrafter"/>
</dbReference>
<dbReference type="PANTHER" id="PTHR43765">
    <property type="entry name" value="2-DEHYDROPANTOATE 2-REDUCTASE-RELATED"/>
    <property type="match status" value="1"/>
</dbReference>
<dbReference type="OrthoDB" id="9800163at2"/>
<dbReference type="InterPro" id="IPR013332">
    <property type="entry name" value="KPR_N"/>
</dbReference>
<dbReference type="SUPFAM" id="SSF48179">
    <property type="entry name" value="6-phosphogluconate dehydrogenase C-terminal domain-like"/>
    <property type="match status" value="1"/>
</dbReference>
<evidence type="ECO:0000256" key="7">
    <source>
        <dbReference type="ARBA" id="ARBA00022857"/>
    </source>
</evidence>
<evidence type="ECO:0000259" key="13">
    <source>
        <dbReference type="Pfam" id="PF08546"/>
    </source>
</evidence>
<dbReference type="UniPathway" id="UPA00028">
    <property type="reaction ID" value="UER00004"/>
</dbReference>
<dbReference type="InterPro" id="IPR050838">
    <property type="entry name" value="Ketopantoate_reductase"/>
</dbReference>
<evidence type="ECO:0000259" key="12">
    <source>
        <dbReference type="Pfam" id="PF02558"/>
    </source>
</evidence>
<keyword evidence="8 11" id="KW-0560">Oxidoreductase</keyword>
<proteinExistence type="inferred from homology"/>
<evidence type="ECO:0000256" key="6">
    <source>
        <dbReference type="ARBA" id="ARBA00022655"/>
    </source>
</evidence>
<evidence type="ECO:0000256" key="4">
    <source>
        <dbReference type="ARBA" id="ARBA00013014"/>
    </source>
</evidence>
<dbReference type="InterPro" id="IPR036291">
    <property type="entry name" value="NAD(P)-bd_dom_sf"/>
</dbReference>
<comment type="caution">
    <text evidence="14">The sequence shown here is derived from an EMBL/GenBank/DDBJ whole genome shotgun (WGS) entry which is preliminary data.</text>
</comment>
<dbReference type="Proteomes" id="UP000050398">
    <property type="component" value="Unassembled WGS sequence"/>
</dbReference>
<dbReference type="EC" id="1.1.1.169" evidence="4 11"/>
<comment type="function">
    <text evidence="1 11">Catalyzes the NADPH-dependent reduction of ketopantoate into pantoic acid.</text>
</comment>
<feature type="domain" description="Ketopantoate reductase C-terminal" evidence="13">
    <location>
        <begin position="172"/>
        <end position="292"/>
    </location>
</feature>
<dbReference type="AlphaFoldDB" id="A0A0P6WIB0"/>
<keyword evidence="6 11" id="KW-0566">Pantothenate biosynthesis</keyword>
<evidence type="ECO:0000256" key="1">
    <source>
        <dbReference type="ARBA" id="ARBA00002919"/>
    </source>
</evidence>
<evidence type="ECO:0000256" key="9">
    <source>
        <dbReference type="ARBA" id="ARBA00032024"/>
    </source>
</evidence>
<dbReference type="InterPro" id="IPR003710">
    <property type="entry name" value="ApbA"/>
</dbReference>
<dbReference type="InterPro" id="IPR013328">
    <property type="entry name" value="6PGD_dom2"/>
</dbReference>
<evidence type="ECO:0000256" key="5">
    <source>
        <dbReference type="ARBA" id="ARBA00019465"/>
    </source>
</evidence>
<accession>A0A0P6WIB0</accession>
<dbReference type="PANTHER" id="PTHR43765:SF2">
    <property type="entry name" value="2-DEHYDROPANTOATE 2-REDUCTASE"/>
    <property type="match status" value="1"/>
</dbReference>
<dbReference type="NCBIfam" id="TIGR00745">
    <property type="entry name" value="apbA_panE"/>
    <property type="match status" value="1"/>
</dbReference>
<keyword evidence="7 11" id="KW-0521">NADP</keyword>
<evidence type="ECO:0000256" key="11">
    <source>
        <dbReference type="RuleBase" id="RU362068"/>
    </source>
</evidence>
<dbReference type="GO" id="GO:0005737">
    <property type="term" value="C:cytoplasm"/>
    <property type="evidence" value="ECO:0007669"/>
    <property type="project" value="TreeGrafter"/>
</dbReference>
<evidence type="ECO:0000256" key="10">
    <source>
        <dbReference type="ARBA" id="ARBA00048793"/>
    </source>
</evidence>
<dbReference type="Pfam" id="PF08546">
    <property type="entry name" value="ApbA_C"/>
    <property type="match status" value="1"/>
</dbReference>
<dbReference type="GO" id="GO:0008677">
    <property type="term" value="F:2-dehydropantoate 2-reductase activity"/>
    <property type="evidence" value="ECO:0007669"/>
    <property type="project" value="UniProtKB-EC"/>
</dbReference>
<sequence length="298" mass="33374">MKIGIVGGGAVGLLFAGYLGRLFDVTLIVRRESQVRSLLENGVTILKKGSAITTKVGAVQEFEVQKELDLVIVAVKEYDLPFLRKELVELGPQLPLMFIQNGIGHVEWVKALPHHHLIAGSVEHGAMKENDVTVHHLGEAGTNIALIRGNWRVIEELVSKSPASFPFSIQHDFEKMLLSKLFVNVLINPLTALTGVTNGKLVDNPYFQGLQKDLFNEMLLLFPQMEEDISYEKVVEICRNTYQNRSSMLKDIESQRRTEIESIMGVLLQKAQKEHHFVPIMNLLYPLVKGIEREGLGG</sequence>
<evidence type="ECO:0000313" key="15">
    <source>
        <dbReference type="Proteomes" id="UP000050398"/>
    </source>
</evidence>